<dbReference type="PANTHER" id="PTHR39328:SF1">
    <property type="entry name" value="BLL2871 PROTEIN"/>
    <property type="match status" value="1"/>
</dbReference>
<comment type="caution">
    <text evidence="1">The sequence shown here is derived from an EMBL/GenBank/DDBJ whole genome shotgun (WGS) entry which is preliminary data.</text>
</comment>
<dbReference type="InterPro" id="IPR010430">
    <property type="entry name" value="DUF1028"/>
</dbReference>
<gene>
    <name evidence="1" type="ORF">FVF75_03125</name>
</gene>
<dbReference type="AlphaFoldDB" id="A0A5D0RQA8"/>
<sequence>MTFSLLARDPETGAIGGAAATGSLCVGGWVLRGALSGGMSASQGKAPSTFWGEDVLARMAEGQGADAAVNAVVAADRGRAQRQLAALPPAGPGAAFTGDDNTPAMAQRLFDGGVAAGNMLADSAVIEALVAGFLDASGSFSQRLLAALKAADAAGSDSRGLQSAALLVLSPAHAPLTLRVDHAGAPLTALDDLLTRATSGPYADWAAQVPCLDDPERTYAG</sequence>
<evidence type="ECO:0000313" key="2">
    <source>
        <dbReference type="Proteomes" id="UP000322080"/>
    </source>
</evidence>
<dbReference type="RefSeq" id="WP_148376276.1">
    <property type="nucleotide sequence ID" value="NZ_VSIY01000003.1"/>
</dbReference>
<protein>
    <submittedName>
        <fullName evidence="1">DUF1028 domain-containing protein</fullName>
    </submittedName>
</protein>
<dbReference type="EMBL" id="VSIY01000003">
    <property type="protein sequence ID" value="TYB83186.1"/>
    <property type="molecule type" value="Genomic_DNA"/>
</dbReference>
<dbReference type="SUPFAM" id="SSF56235">
    <property type="entry name" value="N-terminal nucleophile aminohydrolases (Ntn hydrolases)"/>
    <property type="match status" value="1"/>
</dbReference>
<dbReference type="Gene3D" id="3.60.20.10">
    <property type="entry name" value="Glutamine Phosphoribosylpyrophosphate, subunit 1, domain 1"/>
    <property type="match status" value="1"/>
</dbReference>
<reference evidence="1 2" key="1">
    <citation type="submission" date="2019-08" db="EMBL/GenBank/DDBJ databases">
        <title>Identification of a novel species of the genus Boseongicola.</title>
        <authorList>
            <person name="Zhang X.-Q."/>
        </authorList>
    </citation>
    <scope>NUCLEOTIDE SEQUENCE [LARGE SCALE GENOMIC DNA]</scope>
    <source>
        <strain evidence="1 2">HY14</strain>
    </source>
</reference>
<accession>A0A5D0RQA8</accession>
<evidence type="ECO:0000313" key="1">
    <source>
        <dbReference type="EMBL" id="TYB83186.1"/>
    </source>
</evidence>
<dbReference type="Pfam" id="PF06267">
    <property type="entry name" value="DUF1028"/>
    <property type="match status" value="1"/>
</dbReference>
<proteinExistence type="predicted"/>
<dbReference type="InterPro" id="IPR029055">
    <property type="entry name" value="Ntn_hydrolases_N"/>
</dbReference>
<keyword evidence="2" id="KW-1185">Reference proteome</keyword>
<name>A0A5D0RQA8_9RHOB</name>
<organism evidence="1 2">
    <name type="scientific">Maritimibacter fusiformis</name>
    <dbReference type="NCBI Taxonomy" id="2603819"/>
    <lineage>
        <taxon>Bacteria</taxon>
        <taxon>Pseudomonadati</taxon>
        <taxon>Pseudomonadota</taxon>
        <taxon>Alphaproteobacteria</taxon>
        <taxon>Rhodobacterales</taxon>
        <taxon>Roseobacteraceae</taxon>
        <taxon>Maritimibacter</taxon>
    </lineage>
</organism>
<dbReference type="PANTHER" id="PTHR39328">
    <property type="entry name" value="BLL2871 PROTEIN"/>
    <property type="match status" value="1"/>
</dbReference>
<dbReference type="Proteomes" id="UP000322080">
    <property type="component" value="Unassembled WGS sequence"/>
</dbReference>